<protein>
    <submittedName>
        <fullName evidence="1">Uncharacterized protein</fullName>
    </submittedName>
</protein>
<dbReference type="AlphaFoldDB" id="A0A0A8YW68"/>
<reference evidence="1" key="1">
    <citation type="submission" date="2014-09" db="EMBL/GenBank/DDBJ databases">
        <authorList>
            <person name="Magalhaes I.L.F."/>
            <person name="Oliveira U."/>
            <person name="Santos F.R."/>
            <person name="Vidigal T.H.D.A."/>
            <person name="Brescovit A.D."/>
            <person name="Santos A.J."/>
        </authorList>
    </citation>
    <scope>NUCLEOTIDE SEQUENCE</scope>
    <source>
        <tissue evidence="1">Shoot tissue taken approximately 20 cm above the soil surface</tissue>
    </source>
</reference>
<reference evidence="1" key="2">
    <citation type="journal article" date="2015" name="Data Brief">
        <title>Shoot transcriptome of the giant reed, Arundo donax.</title>
        <authorList>
            <person name="Barrero R.A."/>
            <person name="Guerrero F.D."/>
            <person name="Moolhuijzen P."/>
            <person name="Goolsby J.A."/>
            <person name="Tidwell J."/>
            <person name="Bellgard S.E."/>
            <person name="Bellgard M.I."/>
        </authorList>
    </citation>
    <scope>NUCLEOTIDE SEQUENCE</scope>
    <source>
        <tissue evidence="1">Shoot tissue taken approximately 20 cm above the soil surface</tissue>
    </source>
</reference>
<organism evidence="1">
    <name type="scientific">Arundo donax</name>
    <name type="common">Giant reed</name>
    <name type="synonym">Donax arundinaceus</name>
    <dbReference type="NCBI Taxonomy" id="35708"/>
    <lineage>
        <taxon>Eukaryota</taxon>
        <taxon>Viridiplantae</taxon>
        <taxon>Streptophyta</taxon>
        <taxon>Embryophyta</taxon>
        <taxon>Tracheophyta</taxon>
        <taxon>Spermatophyta</taxon>
        <taxon>Magnoliopsida</taxon>
        <taxon>Liliopsida</taxon>
        <taxon>Poales</taxon>
        <taxon>Poaceae</taxon>
        <taxon>PACMAD clade</taxon>
        <taxon>Arundinoideae</taxon>
        <taxon>Arundineae</taxon>
        <taxon>Arundo</taxon>
    </lineage>
</organism>
<accession>A0A0A8YW68</accession>
<proteinExistence type="predicted"/>
<sequence>MNLQQENHLLLFSLLSSNISFEFSCYTQFIWHTAPSRRTLNRSCRNLALTLSWS</sequence>
<name>A0A0A8YW68_ARUDO</name>
<dbReference type="EMBL" id="GBRH01266506">
    <property type="protein sequence ID" value="JAD31389.1"/>
    <property type="molecule type" value="Transcribed_RNA"/>
</dbReference>
<evidence type="ECO:0000313" key="1">
    <source>
        <dbReference type="EMBL" id="JAD31389.1"/>
    </source>
</evidence>